<dbReference type="EMBL" id="JBFAKC010000008">
    <property type="protein sequence ID" value="MEV0709731.1"/>
    <property type="molecule type" value="Genomic_DNA"/>
</dbReference>
<dbReference type="RefSeq" id="WP_355087675.1">
    <property type="nucleotide sequence ID" value="NZ_JBEXKW010000035.1"/>
</dbReference>
<accession>A0ABV3FWC8</accession>
<reference evidence="2 3" key="1">
    <citation type="submission" date="2024-06" db="EMBL/GenBank/DDBJ databases">
        <title>The Natural Products Discovery Center: Release of the First 8490 Sequenced Strains for Exploring Actinobacteria Biosynthetic Diversity.</title>
        <authorList>
            <person name="Kalkreuter E."/>
            <person name="Kautsar S.A."/>
            <person name="Yang D."/>
            <person name="Bader C.D."/>
            <person name="Teijaro C.N."/>
            <person name="Fluegel L."/>
            <person name="Davis C.M."/>
            <person name="Simpson J.R."/>
            <person name="Lauterbach L."/>
            <person name="Steele A.D."/>
            <person name="Gui C."/>
            <person name="Meng S."/>
            <person name="Li G."/>
            <person name="Viehrig K."/>
            <person name="Ye F."/>
            <person name="Su P."/>
            <person name="Kiefer A.F."/>
            <person name="Nichols A."/>
            <person name="Cepeda A.J."/>
            <person name="Yan W."/>
            <person name="Fan B."/>
            <person name="Jiang Y."/>
            <person name="Adhikari A."/>
            <person name="Zheng C.-J."/>
            <person name="Schuster L."/>
            <person name="Cowan T.M."/>
            <person name="Smanski M.J."/>
            <person name="Chevrette M.G."/>
            <person name="De Carvalho L.P.S."/>
            <person name="Shen B."/>
        </authorList>
    </citation>
    <scope>NUCLEOTIDE SEQUENCE [LARGE SCALE GENOMIC DNA]</scope>
    <source>
        <strain evidence="2 3">NPDC050403</strain>
    </source>
</reference>
<protein>
    <submittedName>
        <fullName evidence="2">AAA family ATPase</fullName>
    </submittedName>
</protein>
<gene>
    <name evidence="2" type="ORF">AB0I48_19385</name>
</gene>
<evidence type="ECO:0000259" key="1">
    <source>
        <dbReference type="Pfam" id="PF13521"/>
    </source>
</evidence>
<dbReference type="InterPro" id="IPR027417">
    <property type="entry name" value="P-loop_NTPase"/>
</dbReference>
<organism evidence="2 3">
    <name type="scientific">Nocardia aurea</name>
    <dbReference type="NCBI Taxonomy" id="2144174"/>
    <lineage>
        <taxon>Bacteria</taxon>
        <taxon>Bacillati</taxon>
        <taxon>Actinomycetota</taxon>
        <taxon>Actinomycetes</taxon>
        <taxon>Mycobacteriales</taxon>
        <taxon>Nocardiaceae</taxon>
        <taxon>Nocardia</taxon>
    </lineage>
</organism>
<evidence type="ECO:0000313" key="2">
    <source>
        <dbReference type="EMBL" id="MEV0709731.1"/>
    </source>
</evidence>
<name>A0ABV3FWC8_9NOCA</name>
<dbReference type="Gene3D" id="3.40.50.300">
    <property type="entry name" value="P-loop containing nucleotide triphosphate hydrolases"/>
    <property type="match status" value="1"/>
</dbReference>
<evidence type="ECO:0000313" key="3">
    <source>
        <dbReference type="Proteomes" id="UP001551695"/>
    </source>
</evidence>
<dbReference type="InterPro" id="IPR038727">
    <property type="entry name" value="NadR/Ttd14_AAA_dom"/>
</dbReference>
<dbReference type="Proteomes" id="UP001551695">
    <property type="component" value="Unassembled WGS sequence"/>
</dbReference>
<proteinExistence type="predicted"/>
<dbReference type="Pfam" id="PF13521">
    <property type="entry name" value="AAA_28"/>
    <property type="match status" value="1"/>
</dbReference>
<comment type="caution">
    <text evidence="2">The sequence shown here is derived from an EMBL/GenBank/DDBJ whole genome shotgun (WGS) entry which is preliminary data.</text>
</comment>
<keyword evidence="3" id="KW-1185">Reference proteome</keyword>
<sequence length="264" mass="29430">MTVYIVGGQHRDNIKLAISGTYGVGKSTTTEALSIATGIPRTHALTSRELLVDLAPGKTVMELNSIELLQLGLRRFEERVHNESIEGSFISDGSVVHEWVYGTARMAVGINPGAGFALRAIKTVAGIGRKKPLHEYTDIVGDVVKERARHLYDAYVHLPVEFPMKADGHRPVSEPFRALSDDSLLSVVRELGLPYEVVGGTVAERVTRIIDLFDLDTVMPVEEAIEESQRRVRAATKILEEDDRFKSAQRKKSLWRKLSYAMRY</sequence>
<feature type="domain" description="NadR/Ttd14 AAA" evidence="1">
    <location>
        <begin position="16"/>
        <end position="205"/>
    </location>
</feature>